<feature type="compositionally biased region" description="Pro residues" evidence="1">
    <location>
        <begin position="243"/>
        <end position="257"/>
    </location>
</feature>
<comment type="caution">
    <text evidence="2">The sequence shown here is derived from an EMBL/GenBank/DDBJ whole genome shotgun (WGS) entry which is preliminary data.</text>
</comment>
<dbReference type="Proteomes" id="UP000092993">
    <property type="component" value="Unassembled WGS sequence"/>
</dbReference>
<accession>A0A1C7MBF4</accession>
<protein>
    <submittedName>
        <fullName evidence="2">Uncharacterized protein</fullName>
    </submittedName>
</protein>
<organism evidence="2 3">
    <name type="scientific">Grifola frondosa</name>
    <name type="common">Maitake</name>
    <name type="synonym">Polyporus frondosus</name>
    <dbReference type="NCBI Taxonomy" id="5627"/>
    <lineage>
        <taxon>Eukaryota</taxon>
        <taxon>Fungi</taxon>
        <taxon>Dikarya</taxon>
        <taxon>Basidiomycota</taxon>
        <taxon>Agaricomycotina</taxon>
        <taxon>Agaricomycetes</taxon>
        <taxon>Polyporales</taxon>
        <taxon>Grifolaceae</taxon>
        <taxon>Grifola</taxon>
    </lineage>
</organism>
<evidence type="ECO:0000313" key="2">
    <source>
        <dbReference type="EMBL" id="OBZ74132.1"/>
    </source>
</evidence>
<dbReference type="OrthoDB" id="3269405at2759"/>
<reference evidence="2 3" key="1">
    <citation type="submission" date="2016-03" db="EMBL/GenBank/DDBJ databases">
        <title>Whole genome sequencing of Grifola frondosa 9006-11.</title>
        <authorList>
            <person name="Min B."/>
            <person name="Park H."/>
            <person name="Kim J.-G."/>
            <person name="Cho H."/>
            <person name="Oh Y.-L."/>
            <person name="Kong W.-S."/>
            <person name="Choi I.-G."/>
        </authorList>
    </citation>
    <scope>NUCLEOTIDE SEQUENCE [LARGE SCALE GENOMIC DNA]</scope>
    <source>
        <strain evidence="2 3">9006-11</strain>
    </source>
</reference>
<dbReference type="AlphaFoldDB" id="A0A1C7MBF4"/>
<feature type="region of interest" description="Disordered" evidence="1">
    <location>
        <begin position="242"/>
        <end position="281"/>
    </location>
</feature>
<dbReference type="STRING" id="5627.A0A1C7MBF4"/>
<gene>
    <name evidence="2" type="ORF">A0H81_05848</name>
</gene>
<dbReference type="EMBL" id="LUGG01000006">
    <property type="protein sequence ID" value="OBZ74132.1"/>
    <property type="molecule type" value="Genomic_DNA"/>
</dbReference>
<sequence length="308" mass="33977">MHALLQCIHIVMQSLLTSISHDDIGQHRTSDGDPLFALHQCTAHLQRSMLSPFAFYWNYRMLIVRLALTYLAEHSCDSQPQAALVVYKALTATDRQSTLDDVPQAIGVSQTSSMYSSPNDGELVPQKVYTPHTLDDRRRYVEKVQLDEPIMFMRSPEGSGISLQDALSNNFAQLVGSDDLMFENSGPSVSIRLMDMGSRPMEDGADERWRVGPGFIGVDDLVLVALQHVSAGSWQAHLSARRPVPPAWPQNHPPSPSNPTAQHHRRSRTPSSPSPGSVNAQIIRGPLSSPIARKVQLIRQIAAAPCFS</sequence>
<evidence type="ECO:0000256" key="1">
    <source>
        <dbReference type="SAM" id="MobiDB-lite"/>
    </source>
</evidence>
<evidence type="ECO:0000313" key="3">
    <source>
        <dbReference type="Proteomes" id="UP000092993"/>
    </source>
</evidence>
<name>A0A1C7MBF4_GRIFR</name>
<keyword evidence="3" id="KW-1185">Reference proteome</keyword>
<proteinExistence type="predicted"/>